<evidence type="ECO:0008006" key="3">
    <source>
        <dbReference type="Google" id="ProtNLM"/>
    </source>
</evidence>
<organism evidence="1 2">
    <name type="scientific">Mikania micrantha</name>
    <name type="common">bitter vine</name>
    <dbReference type="NCBI Taxonomy" id="192012"/>
    <lineage>
        <taxon>Eukaryota</taxon>
        <taxon>Viridiplantae</taxon>
        <taxon>Streptophyta</taxon>
        <taxon>Embryophyta</taxon>
        <taxon>Tracheophyta</taxon>
        <taxon>Spermatophyta</taxon>
        <taxon>Magnoliopsida</taxon>
        <taxon>eudicotyledons</taxon>
        <taxon>Gunneridae</taxon>
        <taxon>Pentapetalae</taxon>
        <taxon>asterids</taxon>
        <taxon>campanulids</taxon>
        <taxon>Asterales</taxon>
        <taxon>Asteraceae</taxon>
        <taxon>Asteroideae</taxon>
        <taxon>Heliantheae alliance</taxon>
        <taxon>Eupatorieae</taxon>
        <taxon>Mikania</taxon>
    </lineage>
</organism>
<dbReference type="PANTHER" id="PTHR37984:SF5">
    <property type="entry name" value="PROTEIN NYNRIN-LIKE"/>
    <property type="match status" value="1"/>
</dbReference>
<accession>A0A5N6N1M5</accession>
<keyword evidence="2" id="KW-1185">Reference proteome</keyword>
<dbReference type="SUPFAM" id="SSF53098">
    <property type="entry name" value="Ribonuclease H-like"/>
    <property type="match status" value="1"/>
</dbReference>
<dbReference type="Gene3D" id="3.30.420.10">
    <property type="entry name" value="Ribonuclease H-like superfamily/Ribonuclease H"/>
    <property type="match status" value="1"/>
</dbReference>
<comment type="caution">
    <text evidence="1">The sequence shown here is derived from an EMBL/GenBank/DDBJ whole genome shotgun (WGS) entry which is preliminary data.</text>
</comment>
<dbReference type="InterPro" id="IPR036397">
    <property type="entry name" value="RNaseH_sf"/>
</dbReference>
<dbReference type="GO" id="GO:0003676">
    <property type="term" value="F:nucleic acid binding"/>
    <property type="evidence" value="ECO:0007669"/>
    <property type="project" value="InterPro"/>
</dbReference>
<dbReference type="EMBL" id="SZYD01000014">
    <property type="protein sequence ID" value="KAD4180207.1"/>
    <property type="molecule type" value="Genomic_DNA"/>
</dbReference>
<dbReference type="OrthoDB" id="1935586at2759"/>
<dbReference type="PANTHER" id="PTHR37984">
    <property type="entry name" value="PROTEIN CBG26694"/>
    <property type="match status" value="1"/>
</dbReference>
<sequence length="185" mass="21317">MPIWWLDCIFRHCTIALCGQNDYIRPGRQIRGAFLEDVGFMTDFSSAHHPQSDGQTEVTNRILGNLLRCLVSLNAKQWDLVLPHAEFAYNRSTHRYTGMSLFLIVYVRNPFTPLDLAPLSATEHFSTEGNDQAAQIKLIHQQVRVHIANNNIVYQRRENLRKVVFNEGDLVVGYDTHTLTHTRKQ</sequence>
<reference evidence="1 2" key="1">
    <citation type="submission" date="2019-05" db="EMBL/GenBank/DDBJ databases">
        <title>Mikania micrantha, genome provides insights into the molecular mechanism of rapid growth.</title>
        <authorList>
            <person name="Liu B."/>
        </authorList>
    </citation>
    <scope>NUCLEOTIDE SEQUENCE [LARGE SCALE GENOMIC DNA]</scope>
    <source>
        <strain evidence="1">NLD-2019</strain>
        <tissue evidence="1">Leaf</tissue>
    </source>
</reference>
<dbReference type="InterPro" id="IPR050951">
    <property type="entry name" value="Retrovirus_Pol_polyprotein"/>
</dbReference>
<protein>
    <recommendedName>
        <fullName evidence="3">Integrase catalytic domain-containing protein</fullName>
    </recommendedName>
</protein>
<proteinExistence type="predicted"/>
<dbReference type="Proteomes" id="UP000326396">
    <property type="component" value="Linkage Group LG4"/>
</dbReference>
<name>A0A5N6N1M5_9ASTR</name>
<evidence type="ECO:0000313" key="2">
    <source>
        <dbReference type="Proteomes" id="UP000326396"/>
    </source>
</evidence>
<gene>
    <name evidence="1" type="ORF">E3N88_28798</name>
</gene>
<dbReference type="InterPro" id="IPR012337">
    <property type="entry name" value="RNaseH-like_sf"/>
</dbReference>
<dbReference type="AlphaFoldDB" id="A0A5N6N1M5"/>
<evidence type="ECO:0000313" key="1">
    <source>
        <dbReference type="EMBL" id="KAD4180207.1"/>
    </source>
</evidence>